<evidence type="ECO:0000256" key="8">
    <source>
        <dbReference type="ARBA" id="ARBA00023154"/>
    </source>
</evidence>
<keyword evidence="17" id="KW-1185">Reference proteome</keyword>
<evidence type="ECO:0000256" key="9">
    <source>
        <dbReference type="ARBA" id="ARBA00023239"/>
    </source>
</evidence>
<proteinExistence type="inferred from homology"/>
<dbReference type="PIRSF" id="PIRSF001365">
    <property type="entry name" value="DHDPS"/>
    <property type="match status" value="1"/>
</dbReference>
<dbReference type="GO" id="GO:0005829">
    <property type="term" value="C:cytosol"/>
    <property type="evidence" value="ECO:0007669"/>
    <property type="project" value="TreeGrafter"/>
</dbReference>
<evidence type="ECO:0000256" key="1">
    <source>
        <dbReference type="ARBA" id="ARBA00003294"/>
    </source>
</evidence>
<comment type="subcellular location">
    <subcellularLocation>
        <location evidence="12">Cytoplasm</location>
    </subcellularLocation>
</comment>
<keyword evidence="5 12" id="KW-0963">Cytoplasm</keyword>
<dbReference type="SUPFAM" id="SSF51569">
    <property type="entry name" value="Aldolase"/>
    <property type="match status" value="1"/>
</dbReference>
<evidence type="ECO:0000256" key="6">
    <source>
        <dbReference type="ARBA" id="ARBA00022605"/>
    </source>
</evidence>
<evidence type="ECO:0000256" key="2">
    <source>
        <dbReference type="ARBA" id="ARBA00005120"/>
    </source>
</evidence>
<comment type="function">
    <text evidence="1 12">Catalyzes the condensation of (S)-aspartate-beta-semialdehyde [(S)-ASA] and pyruvate to 4-hydroxy-tetrahydrodipicolinate (HTPA).</text>
</comment>
<feature type="site" description="Part of a proton relay during catalysis" evidence="12">
    <location>
        <position position="108"/>
    </location>
</feature>
<keyword evidence="6 12" id="KW-0028">Amino-acid biosynthesis</keyword>
<comment type="caution">
    <text evidence="12">Was originally thought to be a dihydrodipicolinate synthase (DHDPS), catalyzing the condensation of (S)-aspartate-beta-semialdehyde [(S)-ASA] and pyruvate to dihydrodipicolinate (DHDP). However, it was shown in E.coli that the product of the enzymatic reaction is not dihydrodipicolinate but in fact (4S)-4-hydroxy-2,3,4,5-tetrahydro-(2S)-dipicolinic acid (HTPA), and that the consecutive dehydration reaction leading to DHDP is not spontaneous but catalyzed by DapB.</text>
</comment>
<keyword evidence="9 12" id="KW-0456">Lyase</keyword>
<protein>
    <recommendedName>
        <fullName evidence="4 12">4-hydroxy-tetrahydrodipicolinate synthase</fullName>
        <shortName evidence="12">HTPA synthase</shortName>
        <ecNumber evidence="4 12">4.3.3.7</ecNumber>
    </recommendedName>
</protein>
<reference evidence="16" key="1">
    <citation type="journal article" date="2016" name="Genome Announc.">
        <title>Draft Genome Sequence of the Syntrophic Lactate-Degrading Bacterium Tepidanaerobacter syntrophicus JLT.</title>
        <authorList>
            <person name="Matsuura N."/>
            <person name="Ohashi A."/>
            <person name="Tourlousse D.M."/>
            <person name="Sekiguchi Y."/>
        </authorList>
    </citation>
    <scope>NUCLEOTIDE SEQUENCE [LARGE SCALE GENOMIC DNA]</scope>
    <source>
        <strain evidence="16">JL</strain>
    </source>
</reference>
<feature type="binding site" evidence="12 15">
    <location>
        <position position="46"/>
    </location>
    <ligand>
        <name>pyruvate</name>
        <dbReference type="ChEBI" id="CHEBI:15361"/>
    </ligand>
</feature>
<feature type="active site" description="Proton donor/acceptor" evidence="12 14">
    <location>
        <position position="134"/>
    </location>
</feature>
<dbReference type="UniPathway" id="UPA00034">
    <property type="reaction ID" value="UER00017"/>
</dbReference>
<evidence type="ECO:0000256" key="7">
    <source>
        <dbReference type="ARBA" id="ARBA00022915"/>
    </source>
</evidence>
<dbReference type="InterPro" id="IPR013785">
    <property type="entry name" value="Aldolase_TIM"/>
</dbReference>
<gene>
    <name evidence="12" type="primary">dapA</name>
    <name evidence="16" type="ORF">TSYNT_6225</name>
</gene>
<dbReference type="GO" id="GO:0019877">
    <property type="term" value="P:diaminopimelate biosynthetic process"/>
    <property type="evidence" value="ECO:0007669"/>
    <property type="project" value="UniProtKB-UniRule"/>
</dbReference>
<dbReference type="RefSeq" id="WP_059032047.1">
    <property type="nucleotide sequence ID" value="NZ_BSDN01000003.1"/>
</dbReference>
<dbReference type="NCBIfam" id="TIGR00674">
    <property type="entry name" value="dapA"/>
    <property type="match status" value="1"/>
</dbReference>
<dbReference type="PANTHER" id="PTHR12128:SF66">
    <property type="entry name" value="4-HYDROXY-2-OXOGLUTARATE ALDOLASE, MITOCHONDRIAL"/>
    <property type="match status" value="1"/>
</dbReference>
<evidence type="ECO:0000256" key="14">
    <source>
        <dbReference type="PIRSR" id="PIRSR001365-1"/>
    </source>
</evidence>
<dbReference type="InterPro" id="IPR005263">
    <property type="entry name" value="DapA"/>
</dbReference>
<evidence type="ECO:0000313" key="17">
    <source>
        <dbReference type="Proteomes" id="UP000062160"/>
    </source>
</evidence>
<evidence type="ECO:0000256" key="10">
    <source>
        <dbReference type="ARBA" id="ARBA00023270"/>
    </source>
</evidence>
<dbReference type="Pfam" id="PF00701">
    <property type="entry name" value="DHDPS"/>
    <property type="match status" value="1"/>
</dbReference>
<evidence type="ECO:0000256" key="13">
    <source>
        <dbReference type="PIRNR" id="PIRNR001365"/>
    </source>
</evidence>
<dbReference type="EC" id="4.3.3.7" evidence="4 12"/>
<evidence type="ECO:0000256" key="12">
    <source>
        <dbReference type="HAMAP-Rule" id="MF_00418"/>
    </source>
</evidence>
<comment type="catalytic activity">
    <reaction evidence="11 12">
        <text>L-aspartate 4-semialdehyde + pyruvate = (2S,4S)-4-hydroxy-2,3,4,5-tetrahydrodipicolinate + H2O + H(+)</text>
        <dbReference type="Rhea" id="RHEA:34171"/>
        <dbReference type="ChEBI" id="CHEBI:15361"/>
        <dbReference type="ChEBI" id="CHEBI:15377"/>
        <dbReference type="ChEBI" id="CHEBI:15378"/>
        <dbReference type="ChEBI" id="CHEBI:67139"/>
        <dbReference type="ChEBI" id="CHEBI:537519"/>
        <dbReference type="EC" id="4.3.3.7"/>
    </reaction>
</comment>
<evidence type="ECO:0000256" key="4">
    <source>
        <dbReference type="ARBA" id="ARBA00012086"/>
    </source>
</evidence>
<accession>A0A0U9HHU7</accession>
<dbReference type="GO" id="GO:0008840">
    <property type="term" value="F:4-hydroxy-tetrahydrodipicolinate synthase activity"/>
    <property type="evidence" value="ECO:0007669"/>
    <property type="project" value="UniProtKB-UniRule"/>
</dbReference>
<feature type="site" description="Part of a proton relay during catalysis" evidence="12">
    <location>
        <position position="45"/>
    </location>
</feature>
<evidence type="ECO:0000256" key="3">
    <source>
        <dbReference type="ARBA" id="ARBA00007592"/>
    </source>
</evidence>
<dbReference type="PANTHER" id="PTHR12128">
    <property type="entry name" value="DIHYDRODIPICOLINATE SYNTHASE"/>
    <property type="match status" value="1"/>
</dbReference>
<dbReference type="Gene3D" id="3.20.20.70">
    <property type="entry name" value="Aldolase class I"/>
    <property type="match status" value="1"/>
</dbReference>
<dbReference type="PRINTS" id="PR00146">
    <property type="entry name" value="DHPICSNTHASE"/>
</dbReference>
<evidence type="ECO:0000256" key="11">
    <source>
        <dbReference type="ARBA" id="ARBA00047836"/>
    </source>
</evidence>
<dbReference type="Proteomes" id="UP000062160">
    <property type="component" value="Unassembled WGS sequence"/>
</dbReference>
<dbReference type="STRING" id="224999.GCA_001485475_00850"/>
<keyword evidence="10 12" id="KW-0704">Schiff base</keyword>
<evidence type="ECO:0000256" key="5">
    <source>
        <dbReference type="ARBA" id="ARBA00022490"/>
    </source>
</evidence>
<dbReference type="GO" id="GO:0009089">
    <property type="term" value="P:lysine biosynthetic process via diaminopimelate"/>
    <property type="evidence" value="ECO:0007669"/>
    <property type="project" value="UniProtKB-UniRule"/>
</dbReference>
<feature type="binding site" evidence="12 15">
    <location>
        <position position="203"/>
    </location>
    <ligand>
        <name>pyruvate</name>
        <dbReference type="ChEBI" id="CHEBI:15361"/>
    </ligand>
</feature>
<name>A0A0U9HHU7_9FIRM</name>
<comment type="similarity">
    <text evidence="3 12 13">Belongs to the DapA family.</text>
</comment>
<evidence type="ECO:0000313" key="16">
    <source>
        <dbReference type="EMBL" id="GAQ24844.1"/>
    </source>
</evidence>
<dbReference type="AlphaFoldDB" id="A0A0U9HHU7"/>
<dbReference type="InterPro" id="IPR020625">
    <property type="entry name" value="Schiff_base-form_aldolases_AS"/>
</dbReference>
<organism evidence="16">
    <name type="scientific">Tepidanaerobacter syntrophicus</name>
    <dbReference type="NCBI Taxonomy" id="224999"/>
    <lineage>
        <taxon>Bacteria</taxon>
        <taxon>Bacillati</taxon>
        <taxon>Bacillota</taxon>
        <taxon>Clostridia</taxon>
        <taxon>Thermosediminibacterales</taxon>
        <taxon>Tepidanaerobacteraceae</taxon>
        <taxon>Tepidanaerobacter</taxon>
    </lineage>
</organism>
<dbReference type="HAMAP" id="MF_00418">
    <property type="entry name" value="DapA"/>
    <property type="match status" value="1"/>
</dbReference>
<comment type="subunit">
    <text evidence="12">Homotetramer; dimer of dimers.</text>
</comment>
<dbReference type="EMBL" id="DF977000">
    <property type="protein sequence ID" value="GAQ24844.1"/>
    <property type="molecule type" value="Genomic_DNA"/>
</dbReference>
<keyword evidence="7 12" id="KW-0220">Diaminopimelate biosynthesis</keyword>
<dbReference type="CDD" id="cd00950">
    <property type="entry name" value="DHDPS"/>
    <property type="match status" value="1"/>
</dbReference>
<dbReference type="PROSITE" id="PS00666">
    <property type="entry name" value="DHDPS_2"/>
    <property type="match status" value="1"/>
</dbReference>
<dbReference type="OrthoDB" id="9782828at2"/>
<evidence type="ECO:0000256" key="15">
    <source>
        <dbReference type="PIRSR" id="PIRSR001365-2"/>
    </source>
</evidence>
<dbReference type="InterPro" id="IPR002220">
    <property type="entry name" value="DapA-like"/>
</dbReference>
<keyword evidence="8 12" id="KW-0457">Lysine biosynthesis</keyword>
<dbReference type="SMART" id="SM01130">
    <property type="entry name" value="DHDPS"/>
    <property type="match status" value="1"/>
</dbReference>
<comment type="pathway">
    <text evidence="2 12">Amino-acid biosynthesis; L-lysine biosynthesis via DAP pathway; (S)-tetrahydrodipicolinate from L-aspartate: step 3/4.</text>
</comment>
<feature type="active site" description="Schiff-base intermediate with substrate" evidence="12 14">
    <location>
        <position position="162"/>
    </location>
</feature>
<sequence length="292" mass="31473">MIFGQVITAMVTPFDKDLSIDYNALEKLIEHLIATGSDTLLVAGTTGESPTLSDAEKLDLFRACKEIAGKRAKIMAGTGSNSTIHSVEFSQEAEKVGVDCLLVVSPYYNKPTQEGLYRHFKAIADAVDIPVVPYNIPGRTAVTIEPETLARLAEIKNIVAVKDAVGNLEKTSKTRLLAPNLEIYSGDDSMTLPMLALGGQGVISVASHVVGSEIKQMITSFKEGKTKEAEEIHLKLFDLFKALFVITNPIPVKAALNLIGIPVGGLRLPLCEADEKTVALLKSELKKLGKIE</sequence>